<dbReference type="AlphaFoldDB" id="A0A1H4YAN5"/>
<reference evidence="3 4" key="1">
    <citation type="submission" date="2016-10" db="EMBL/GenBank/DDBJ databases">
        <authorList>
            <person name="de Groot N.N."/>
        </authorList>
    </citation>
    <scope>NUCLEOTIDE SEQUENCE [LARGE SCALE GENOMIC DNA]</scope>
    <source>
        <strain evidence="3 4">MT12</strain>
    </source>
</reference>
<name>A0A1H4YAN5_9BRAD</name>
<evidence type="ECO:0000256" key="2">
    <source>
        <dbReference type="SAM" id="SignalP"/>
    </source>
</evidence>
<organism evidence="3 4">
    <name type="scientific">Bradyrhizobium erythrophlei</name>
    <dbReference type="NCBI Taxonomy" id="1437360"/>
    <lineage>
        <taxon>Bacteria</taxon>
        <taxon>Pseudomonadati</taxon>
        <taxon>Pseudomonadota</taxon>
        <taxon>Alphaproteobacteria</taxon>
        <taxon>Hyphomicrobiales</taxon>
        <taxon>Nitrobacteraceae</taxon>
        <taxon>Bradyrhizobium</taxon>
    </lineage>
</organism>
<dbReference type="EMBL" id="FNTH01000001">
    <property type="protein sequence ID" value="SED14959.1"/>
    <property type="molecule type" value="Genomic_DNA"/>
</dbReference>
<sequence>MLRISFALLLALLVSPALADDKGVDPSALQACKPIGQSAKGELIYGMDCAALKPENKVEVLPNMPPTNMKDTVIPKSGGAQNPETTGEVK</sequence>
<gene>
    <name evidence="3" type="ORF">SAMN05444164_3860</name>
</gene>
<evidence type="ECO:0000313" key="4">
    <source>
        <dbReference type="Proteomes" id="UP000198992"/>
    </source>
</evidence>
<feature type="signal peptide" evidence="2">
    <location>
        <begin position="1"/>
        <end position="19"/>
    </location>
</feature>
<dbReference type="Proteomes" id="UP000198992">
    <property type="component" value="Unassembled WGS sequence"/>
</dbReference>
<accession>A0A1H4YAN5</accession>
<evidence type="ECO:0000313" key="3">
    <source>
        <dbReference type="EMBL" id="SED14959.1"/>
    </source>
</evidence>
<protein>
    <submittedName>
        <fullName evidence="3">Uncharacterized protein</fullName>
    </submittedName>
</protein>
<dbReference type="RefSeq" id="WP_092117839.1">
    <property type="nucleotide sequence ID" value="NZ_FNTH01000001.1"/>
</dbReference>
<feature type="compositionally biased region" description="Polar residues" evidence="1">
    <location>
        <begin position="79"/>
        <end position="90"/>
    </location>
</feature>
<evidence type="ECO:0000256" key="1">
    <source>
        <dbReference type="SAM" id="MobiDB-lite"/>
    </source>
</evidence>
<feature type="chain" id="PRO_5011737076" evidence="2">
    <location>
        <begin position="20"/>
        <end position="90"/>
    </location>
</feature>
<feature type="region of interest" description="Disordered" evidence="1">
    <location>
        <begin position="59"/>
        <end position="90"/>
    </location>
</feature>
<proteinExistence type="predicted"/>
<dbReference type="OrthoDB" id="8245181at2"/>
<keyword evidence="2" id="KW-0732">Signal</keyword>